<dbReference type="Gene3D" id="1.25.40.10">
    <property type="entry name" value="Tetratricopeptide repeat domain"/>
    <property type="match status" value="1"/>
</dbReference>
<evidence type="ECO:0000256" key="6">
    <source>
        <dbReference type="PROSITE-ProRule" id="PRU00339"/>
    </source>
</evidence>
<dbReference type="PANTHER" id="PTHR10130:SF9">
    <property type="entry name" value="PEROXISOMAL TARGETING SIGNAL RECEPTOR"/>
    <property type="match status" value="1"/>
</dbReference>
<keyword evidence="5 6" id="KW-0802">TPR repeat</keyword>
<reference evidence="9" key="2">
    <citation type="journal article" date="2011" name="Proc. Natl. Acad. Sci. U.S.A.">
        <title>Obligate biotrophy features unraveled by the genomic analysis of rust fungi.</title>
        <authorList>
            <person name="Duplessis S."/>
            <person name="Cuomo C.A."/>
            <person name="Lin Y.-C."/>
            <person name="Aerts A."/>
            <person name="Tisserant E."/>
            <person name="Veneault-Fourrey C."/>
            <person name="Joly D.L."/>
            <person name="Hacquard S."/>
            <person name="Amselem J."/>
            <person name="Cantarel B.L."/>
            <person name="Chiu R."/>
            <person name="Coutinho P.M."/>
            <person name="Feau N."/>
            <person name="Field M."/>
            <person name="Frey P."/>
            <person name="Gelhaye E."/>
            <person name="Goldberg J."/>
            <person name="Grabherr M.G."/>
            <person name="Kodira C.D."/>
            <person name="Kohler A."/>
            <person name="Kuees U."/>
            <person name="Lindquist E.A."/>
            <person name="Lucas S.M."/>
            <person name="Mago R."/>
            <person name="Mauceli E."/>
            <person name="Morin E."/>
            <person name="Murat C."/>
            <person name="Pangilinan J.L."/>
            <person name="Park R."/>
            <person name="Pearson M."/>
            <person name="Quesneville H."/>
            <person name="Rouhier N."/>
            <person name="Sakthikumar S."/>
            <person name="Salamov A.A."/>
            <person name="Schmutz J."/>
            <person name="Selles B."/>
            <person name="Shapiro H."/>
            <person name="Tanguay P."/>
            <person name="Tuskan G.A."/>
            <person name="Henrissat B."/>
            <person name="Van de Peer Y."/>
            <person name="Rouze P."/>
            <person name="Ellis J.G."/>
            <person name="Dodds P.N."/>
            <person name="Schein J.E."/>
            <person name="Zhong S."/>
            <person name="Hamelin R.C."/>
            <person name="Grigoriev I.V."/>
            <person name="Szabo L.J."/>
            <person name="Martin F."/>
        </authorList>
    </citation>
    <scope>NUCLEOTIDE SEQUENCE [LARGE SCALE GENOMIC DNA]</scope>
    <source>
        <strain evidence="9">CRL 75-36-700-3 / race SCCL</strain>
    </source>
</reference>
<feature type="region of interest" description="Disordered" evidence="7">
    <location>
        <begin position="1"/>
        <end position="60"/>
    </location>
</feature>
<comment type="subcellular location">
    <subcellularLocation>
        <location evidence="1">Cytoplasm</location>
    </subcellularLocation>
</comment>
<evidence type="ECO:0000256" key="5">
    <source>
        <dbReference type="ARBA" id="ARBA00022803"/>
    </source>
</evidence>
<accession>E3KFL5</accession>
<evidence type="ECO:0000256" key="1">
    <source>
        <dbReference type="ARBA" id="ARBA00004496"/>
    </source>
</evidence>
<dbReference type="AlphaFoldDB" id="E3KFL5"/>
<dbReference type="PROSITE" id="PS50005">
    <property type="entry name" value="TPR"/>
    <property type="match status" value="3"/>
</dbReference>
<dbReference type="EMBL" id="DS178285">
    <property type="protein sequence ID" value="EFP83079.2"/>
    <property type="molecule type" value="Genomic_DNA"/>
</dbReference>
<dbReference type="Pfam" id="PF13181">
    <property type="entry name" value="TPR_8"/>
    <property type="match status" value="1"/>
</dbReference>
<name>E3KFL5_PUCGT</name>
<keyword evidence="9" id="KW-1185">Reference proteome</keyword>
<comment type="similarity">
    <text evidence="2">Belongs to the peroxisomal targeting signal receptor family.</text>
</comment>
<dbReference type="RefSeq" id="XP_003327498.2">
    <property type="nucleotide sequence ID" value="XM_003327450.2"/>
</dbReference>
<dbReference type="Gene3D" id="6.10.280.230">
    <property type="match status" value="1"/>
</dbReference>
<feature type="compositionally biased region" description="Polar residues" evidence="7">
    <location>
        <begin position="393"/>
        <end position="408"/>
    </location>
</feature>
<feature type="region of interest" description="Disordered" evidence="7">
    <location>
        <begin position="340"/>
        <end position="408"/>
    </location>
</feature>
<dbReference type="Proteomes" id="UP000008783">
    <property type="component" value="Unassembled WGS sequence"/>
</dbReference>
<sequence length="970" mass="107901">MAVNGQQSGQQGKKAKNQPHQSPQDNIKMSSSGSSSLGSLLLQGSSSDSCQNQNGVNPLSSLTKTFERQPYASEHRFQPTTIKKNNTARTTTNELHQQLTQEQQAIYHHQDHHKNWSTAFLRSVPIQSFLHSSSINNPQWQSEFNQSQSNQPRRNLEHQELNQPRNIVPSTSHLGPSLGFSQPGRLTPHHHPYHPIQPTTHLINQEPAIQHSNSTTAPDWDSAFLKYDHHLPSTIVADPVQVEIEEQRQINQEPEYLARSHSPINSSSPDALSKTAASLIATVENGKQAQNSIEINDHQSNSENSTADKFTQSSFMEFMRQLRDGEVKVEGDKVVQQIAPVGGSSSAINHSTQINDPSTLRLQPQTSAGLSTHPQNAQTFGVSRDLKSEQEHPTQSNAQPGLDQVDSSVSQLYSADQALAAYRENLENGIQEINGLMEETDAELERTQYQAMMNRFQGDGGGISESDDVLTAELEDILNAASEVGRPEKQTWTNTATHVPGATESWTEEFDQPQSIDTATATGEQENLEFDEMGMFGRPIHAREFELERLKRLQQLPSAQQQEWERLHSDWETMANDLGKLTVEESTSSSTTISPAMYLERISTLKAETGYNFQQANPQLFIRPDQTNRSMHHSIHEPWEDSTLDAENISPLESVLQKEKEVLSDPSSAIAWYELGVKQQENEREEMAIQALQQAIKLDPELSDAILALAISYSNENRRAEAFEEIERWIEVESSRVPKYRHVALAHSAPQQNGADHITGSMTEEDGPSRLKAKHGELTGRLIELARLGGRIPESASVDPDVQIALGVLFNSNDEFEKACDCFSTALAVRPDDPLLFNRLGATLANSGKPEEAIEYYHRAIELSPSYIRARYNLSISLINLGKYMDSIRNLFDALVIQDQASSSASTSSLGFSGVDHQATSGVTSDVLWQTLEINCSLVKNHFIHSQNDLESCLVNKDLTQLKAILPAFI</sequence>
<evidence type="ECO:0000313" key="8">
    <source>
        <dbReference type="EMBL" id="EFP83079.2"/>
    </source>
</evidence>
<keyword evidence="3" id="KW-0963">Cytoplasm</keyword>
<dbReference type="FunFam" id="1.25.40.10:FF:000997">
    <property type="entry name" value="Related to peroxisomal targeting signal receptor"/>
    <property type="match status" value="1"/>
</dbReference>
<dbReference type="PROSITE" id="PS50293">
    <property type="entry name" value="TPR_REGION"/>
    <property type="match status" value="1"/>
</dbReference>
<dbReference type="InterPro" id="IPR024111">
    <property type="entry name" value="PEX5/PEX5L"/>
</dbReference>
<feature type="compositionally biased region" description="Polar residues" evidence="7">
    <location>
        <begin position="343"/>
        <end position="381"/>
    </location>
</feature>
<evidence type="ECO:0000313" key="9">
    <source>
        <dbReference type="Proteomes" id="UP000008783"/>
    </source>
</evidence>
<feature type="compositionally biased region" description="Low complexity" evidence="7">
    <location>
        <begin position="30"/>
        <end position="49"/>
    </location>
</feature>
<gene>
    <name evidence="8" type="ORF">PGTG_09032</name>
</gene>
<evidence type="ECO:0000256" key="7">
    <source>
        <dbReference type="SAM" id="MobiDB-lite"/>
    </source>
</evidence>
<dbReference type="InterPro" id="IPR011990">
    <property type="entry name" value="TPR-like_helical_dom_sf"/>
</dbReference>
<dbReference type="InterPro" id="IPR019734">
    <property type="entry name" value="TPR_rpt"/>
</dbReference>
<dbReference type="GO" id="GO:0016560">
    <property type="term" value="P:protein import into peroxisome matrix, docking"/>
    <property type="evidence" value="ECO:0000318"/>
    <property type="project" value="GO_Central"/>
</dbReference>
<dbReference type="GO" id="GO:0005829">
    <property type="term" value="C:cytosol"/>
    <property type="evidence" value="ECO:0000318"/>
    <property type="project" value="GO_Central"/>
</dbReference>
<evidence type="ECO:0000256" key="4">
    <source>
        <dbReference type="ARBA" id="ARBA00022737"/>
    </source>
</evidence>
<dbReference type="SUPFAM" id="SSF48452">
    <property type="entry name" value="TPR-like"/>
    <property type="match status" value="1"/>
</dbReference>
<dbReference type="OrthoDB" id="10006023at2759"/>
<organism evidence="8 9">
    <name type="scientific">Puccinia graminis f. sp. tritici (strain CRL 75-36-700-3 / race SCCL)</name>
    <name type="common">Black stem rust fungus</name>
    <dbReference type="NCBI Taxonomy" id="418459"/>
    <lineage>
        <taxon>Eukaryota</taxon>
        <taxon>Fungi</taxon>
        <taxon>Dikarya</taxon>
        <taxon>Basidiomycota</taxon>
        <taxon>Pucciniomycotina</taxon>
        <taxon>Pucciniomycetes</taxon>
        <taxon>Pucciniales</taxon>
        <taxon>Pucciniaceae</taxon>
        <taxon>Puccinia</taxon>
    </lineage>
</organism>
<dbReference type="HOGENOM" id="CLU_013516_2_0_1"/>
<evidence type="ECO:0000256" key="3">
    <source>
        <dbReference type="ARBA" id="ARBA00022490"/>
    </source>
</evidence>
<dbReference type="eggNOG" id="KOG1125">
    <property type="taxonomic scope" value="Eukaryota"/>
</dbReference>
<dbReference type="SMART" id="SM00028">
    <property type="entry name" value="TPR"/>
    <property type="match status" value="5"/>
</dbReference>
<reference key="1">
    <citation type="submission" date="2007-01" db="EMBL/GenBank/DDBJ databases">
        <title>The Genome Sequence of Puccinia graminis f. sp. tritici Strain CRL 75-36-700-3.</title>
        <authorList>
            <consortium name="The Broad Institute Genome Sequencing Platform"/>
            <person name="Birren B."/>
            <person name="Lander E."/>
            <person name="Galagan J."/>
            <person name="Nusbaum C."/>
            <person name="Devon K."/>
            <person name="Cuomo C."/>
            <person name="Jaffe D."/>
            <person name="Butler J."/>
            <person name="Alvarez P."/>
            <person name="Gnerre S."/>
            <person name="Grabherr M."/>
            <person name="Mauceli E."/>
            <person name="Brockman W."/>
            <person name="Young S."/>
            <person name="LaButti K."/>
            <person name="Sykes S."/>
            <person name="DeCaprio D."/>
            <person name="Crawford M."/>
            <person name="Koehrsen M."/>
            <person name="Engels R."/>
            <person name="Montgomery P."/>
            <person name="Pearson M."/>
            <person name="Howarth C."/>
            <person name="Larson L."/>
            <person name="White J."/>
            <person name="Zeng Q."/>
            <person name="Kodira C."/>
            <person name="Yandava C."/>
            <person name="Alvarado L."/>
            <person name="O'Leary S."/>
            <person name="Szabo L."/>
            <person name="Dean R."/>
            <person name="Schein J."/>
        </authorList>
    </citation>
    <scope>NUCLEOTIDE SEQUENCE</scope>
    <source>
        <strain>CRL 75-36-700-3</strain>
    </source>
</reference>
<feature type="compositionally biased region" description="Polar residues" evidence="7">
    <location>
        <begin position="50"/>
        <end position="60"/>
    </location>
</feature>
<evidence type="ECO:0000256" key="2">
    <source>
        <dbReference type="ARBA" id="ARBA00005348"/>
    </source>
</evidence>
<proteinExistence type="inferred from homology"/>
<keyword evidence="4" id="KW-0677">Repeat</keyword>
<feature type="repeat" description="TPR" evidence="6">
    <location>
        <begin position="834"/>
        <end position="867"/>
    </location>
</feature>
<protein>
    <submittedName>
        <fullName evidence="8">Uncharacterized protein</fullName>
    </submittedName>
</protein>
<feature type="region of interest" description="Disordered" evidence="7">
    <location>
        <begin position="166"/>
        <end position="198"/>
    </location>
</feature>
<feature type="repeat" description="TPR" evidence="6">
    <location>
        <begin position="800"/>
        <end position="833"/>
    </location>
</feature>
<dbReference type="VEuPathDB" id="FungiDB:PGTG_09032"/>
<dbReference type="GO" id="GO:0005778">
    <property type="term" value="C:peroxisomal membrane"/>
    <property type="evidence" value="ECO:0000318"/>
    <property type="project" value="GO_Central"/>
</dbReference>
<dbReference type="InParanoid" id="E3KFL5"/>
<dbReference type="STRING" id="418459.E3KFL5"/>
<dbReference type="GO" id="GO:0005052">
    <property type="term" value="F:peroxisome matrix targeting signal-1 binding"/>
    <property type="evidence" value="ECO:0000318"/>
    <property type="project" value="GO_Central"/>
</dbReference>
<dbReference type="Pfam" id="PF00515">
    <property type="entry name" value="TPR_1"/>
    <property type="match status" value="1"/>
</dbReference>
<feature type="compositionally biased region" description="Low complexity" evidence="7">
    <location>
        <begin position="1"/>
        <end position="12"/>
    </location>
</feature>
<dbReference type="GeneID" id="10544791"/>
<feature type="compositionally biased region" description="Polar residues" evidence="7">
    <location>
        <begin position="19"/>
        <end position="29"/>
    </location>
</feature>
<dbReference type="KEGG" id="pgr:PGTG_09032"/>
<dbReference type="PANTHER" id="PTHR10130">
    <property type="entry name" value="PEROXISOMAL TARGETING SIGNAL 1 RECEPTOR PEX5"/>
    <property type="match status" value="1"/>
</dbReference>
<feature type="repeat" description="TPR" evidence="6">
    <location>
        <begin position="669"/>
        <end position="702"/>
    </location>
</feature>